<dbReference type="RefSeq" id="WP_036185591.1">
    <property type="nucleotide sequence ID" value="NZ_JMQN01000018.1"/>
</dbReference>
<comment type="caution">
    <text evidence="1">The sequence shown here is derived from an EMBL/GenBank/DDBJ whole genome shotgun (WGS) entry which is preliminary data.</text>
</comment>
<keyword evidence="1" id="KW-0560">Oxidoreductase</keyword>
<sequence length="161" mass="17386">MTALHLSNRDDLRGYLLTGPGSADALSAAGLPLPQAQLSAAASAEALVARTGSDEYMAFIGAGAQQPAHEWCFPRADSVLALKGEGWIALMAQVCQYDFRRMQPGDWLMTSVAGVNCWLYHEINGALLIGFDSGYDHYMNELFHTLVNELGGHTLNEGDAR</sequence>
<name>A0A081G062_9GAMM</name>
<proteinExistence type="predicted"/>
<dbReference type="OrthoDB" id="5781255at2"/>
<dbReference type="SUPFAM" id="SSF103025">
    <property type="entry name" value="Folate-binding domain"/>
    <property type="match status" value="1"/>
</dbReference>
<gene>
    <name evidence="1" type="ORF">ADIMK_1413</name>
</gene>
<dbReference type="PATRIC" id="fig|1232683.4.peg.1392"/>
<evidence type="ECO:0000313" key="1">
    <source>
        <dbReference type="EMBL" id="KEA64167.1"/>
    </source>
</evidence>
<evidence type="ECO:0000313" key="2">
    <source>
        <dbReference type="Proteomes" id="UP000028252"/>
    </source>
</evidence>
<dbReference type="EC" id="1.5.3.1" evidence="1"/>
<dbReference type="eggNOG" id="ENOG5033NV3">
    <property type="taxonomic scope" value="Bacteria"/>
</dbReference>
<accession>A0A081G062</accession>
<reference evidence="1 2" key="1">
    <citation type="submission" date="2014-04" db="EMBL/GenBank/DDBJ databases">
        <title>Marinobacterium kochiensis sp. nov., isolated from sediment sample collected from Kochi backwaters in Kerala, India.</title>
        <authorList>
            <person name="Singh A."/>
            <person name="Pinnaka A.K."/>
        </authorList>
    </citation>
    <scope>NUCLEOTIDE SEQUENCE [LARGE SCALE GENOMIC DNA]</scope>
    <source>
        <strain evidence="1 2">AK27</strain>
    </source>
</reference>
<dbReference type="Gene3D" id="3.30.1360.120">
    <property type="entry name" value="Probable tRNA modification gtpase trme, domain 1"/>
    <property type="match status" value="1"/>
</dbReference>
<keyword evidence="2" id="KW-1185">Reference proteome</keyword>
<dbReference type="Proteomes" id="UP000028252">
    <property type="component" value="Unassembled WGS sequence"/>
</dbReference>
<dbReference type="STRING" id="1232683.ADIMK_1413"/>
<dbReference type="GO" id="GO:0008115">
    <property type="term" value="F:sarcosine oxidase activity"/>
    <property type="evidence" value="ECO:0007669"/>
    <property type="project" value="UniProtKB-EC"/>
</dbReference>
<organism evidence="1 2">
    <name type="scientific">Marinobacterium lacunae</name>
    <dbReference type="NCBI Taxonomy" id="1232683"/>
    <lineage>
        <taxon>Bacteria</taxon>
        <taxon>Pseudomonadati</taxon>
        <taxon>Pseudomonadota</taxon>
        <taxon>Gammaproteobacteria</taxon>
        <taxon>Oceanospirillales</taxon>
        <taxon>Oceanospirillaceae</taxon>
        <taxon>Marinobacterium</taxon>
    </lineage>
</organism>
<dbReference type="AlphaFoldDB" id="A0A081G062"/>
<dbReference type="EMBL" id="JMQN01000018">
    <property type="protein sequence ID" value="KEA64167.1"/>
    <property type="molecule type" value="Genomic_DNA"/>
</dbReference>
<protein>
    <submittedName>
        <fullName evidence="1">Sarcosine oxidase gamma subunit</fullName>
        <ecNumber evidence="1">1.5.3.1</ecNumber>
    </submittedName>
</protein>
<dbReference type="InterPro" id="IPR027266">
    <property type="entry name" value="TrmE/GcvT-like"/>
</dbReference>